<feature type="transmembrane region" description="Helical" evidence="11">
    <location>
        <begin position="196"/>
        <end position="215"/>
    </location>
</feature>
<keyword evidence="10" id="KW-0807">Transducer</keyword>
<dbReference type="InterPro" id="IPR004089">
    <property type="entry name" value="MCPsignal_dom"/>
</dbReference>
<feature type="transmembrane region" description="Helical" evidence="11">
    <location>
        <begin position="171"/>
        <end position="190"/>
    </location>
</feature>
<dbReference type="SMART" id="SM00091">
    <property type="entry name" value="PAS"/>
    <property type="match status" value="1"/>
</dbReference>
<dbReference type="Proteomes" id="UP000249633">
    <property type="component" value="Unassembled WGS sequence"/>
</dbReference>
<name>A0A2W5DU74_9BURK</name>
<keyword evidence="8 11" id="KW-0472">Membrane</keyword>
<dbReference type="GO" id="GO:0004888">
    <property type="term" value="F:transmembrane signaling receptor activity"/>
    <property type="evidence" value="ECO:0007669"/>
    <property type="project" value="InterPro"/>
</dbReference>
<dbReference type="InterPro" id="IPR035965">
    <property type="entry name" value="PAS-like_dom_sf"/>
</dbReference>
<dbReference type="Pfam" id="PF00015">
    <property type="entry name" value="MCPsignal"/>
    <property type="match status" value="1"/>
</dbReference>
<keyword evidence="3" id="KW-0488">Methylation</keyword>
<keyword evidence="5" id="KW-0997">Cell inner membrane</keyword>
<gene>
    <name evidence="14" type="ORF">DI603_08150</name>
</gene>
<dbReference type="PROSITE" id="PS50111">
    <property type="entry name" value="CHEMOTAXIS_TRANSDUC_2"/>
    <property type="match status" value="1"/>
</dbReference>
<evidence type="ECO:0000313" key="14">
    <source>
        <dbReference type="EMBL" id="PZP33334.1"/>
    </source>
</evidence>
<dbReference type="PANTHER" id="PTHR43531">
    <property type="entry name" value="PROTEIN ICFG"/>
    <property type="match status" value="1"/>
</dbReference>
<dbReference type="EMBL" id="QFOD01000006">
    <property type="protein sequence ID" value="PZP33334.1"/>
    <property type="molecule type" value="Genomic_DNA"/>
</dbReference>
<evidence type="ECO:0000256" key="10">
    <source>
        <dbReference type="PROSITE-ProRule" id="PRU00284"/>
    </source>
</evidence>
<dbReference type="PROSITE" id="PS50112">
    <property type="entry name" value="PAS"/>
    <property type="match status" value="1"/>
</dbReference>
<dbReference type="PRINTS" id="PR00260">
    <property type="entry name" value="CHEMTRNSDUCR"/>
</dbReference>
<accession>A0A2W5DU74</accession>
<comment type="similarity">
    <text evidence="9">Belongs to the methyl-accepting chemotaxis (MCP) protein family.</text>
</comment>
<evidence type="ECO:0000256" key="2">
    <source>
        <dbReference type="ARBA" id="ARBA00022475"/>
    </source>
</evidence>
<keyword evidence="2" id="KW-1003">Cell membrane</keyword>
<dbReference type="SUPFAM" id="SSF55785">
    <property type="entry name" value="PYP-like sensor domain (PAS domain)"/>
    <property type="match status" value="1"/>
</dbReference>
<dbReference type="SUPFAM" id="SSF58104">
    <property type="entry name" value="Methyl-accepting chemotaxis protein (MCP) signaling domain"/>
    <property type="match status" value="1"/>
</dbReference>
<keyword evidence="4" id="KW-0145">Chemotaxis</keyword>
<evidence type="ECO:0000256" key="1">
    <source>
        <dbReference type="ARBA" id="ARBA00004429"/>
    </source>
</evidence>
<feature type="domain" description="PAS" evidence="13">
    <location>
        <begin position="25"/>
        <end position="60"/>
    </location>
</feature>
<dbReference type="InterPro" id="IPR001610">
    <property type="entry name" value="PAC"/>
</dbReference>
<evidence type="ECO:0000256" key="7">
    <source>
        <dbReference type="ARBA" id="ARBA00022989"/>
    </source>
</evidence>
<dbReference type="NCBIfam" id="TIGR00229">
    <property type="entry name" value="sensory_box"/>
    <property type="match status" value="1"/>
</dbReference>
<protein>
    <submittedName>
        <fullName evidence="14">Chemotaxis protein</fullName>
    </submittedName>
</protein>
<dbReference type="GO" id="GO:0007165">
    <property type="term" value="P:signal transduction"/>
    <property type="evidence" value="ECO:0007669"/>
    <property type="project" value="UniProtKB-KW"/>
</dbReference>
<dbReference type="InterPro" id="IPR004090">
    <property type="entry name" value="Chemotax_Me-accpt_rcpt"/>
</dbReference>
<comment type="caution">
    <text evidence="14">The sequence shown here is derived from an EMBL/GenBank/DDBJ whole genome shotgun (WGS) entry which is preliminary data.</text>
</comment>
<dbReference type="GO" id="GO:0006935">
    <property type="term" value="P:chemotaxis"/>
    <property type="evidence" value="ECO:0007669"/>
    <property type="project" value="UniProtKB-KW"/>
</dbReference>
<dbReference type="Pfam" id="PF08447">
    <property type="entry name" value="PAS_3"/>
    <property type="match status" value="1"/>
</dbReference>
<evidence type="ECO:0000256" key="4">
    <source>
        <dbReference type="ARBA" id="ARBA00022500"/>
    </source>
</evidence>
<dbReference type="SMART" id="SM00283">
    <property type="entry name" value="MA"/>
    <property type="match status" value="1"/>
</dbReference>
<feature type="domain" description="Methyl-accepting transducer" evidence="12">
    <location>
        <begin position="272"/>
        <end position="501"/>
    </location>
</feature>
<keyword evidence="7 11" id="KW-1133">Transmembrane helix</keyword>
<evidence type="ECO:0000259" key="13">
    <source>
        <dbReference type="PROSITE" id="PS50112"/>
    </source>
</evidence>
<comment type="subcellular location">
    <subcellularLocation>
        <location evidence="1">Cell inner membrane</location>
        <topology evidence="1">Multi-pass membrane protein</topology>
    </subcellularLocation>
</comment>
<evidence type="ECO:0000256" key="11">
    <source>
        <dbReference type="SAM" id="Phobius"/>
    </source>
</evidence>
<sequence length="516" mass="55645">MRNNQPVTQREHRFPASQLLVSTTDTQGRITHCNAAFVAISGYTYDELLGQPHNIVRHPDMPPEAFKDLWQTTGRGRPWTGLVKNRRKNGDHYWVRANVTPIKEKGKITGYMSVRECPTEQEVKDAEALYAAIAAQRGGRPSFRLHAGRVRRVGLRDMPQMVHRLGLSQRLGVGLLLVLIVGQAVAWNTASTTAALMLGGLQALMSLAVVSWFHISIQKRLDDAETAANSLAACNLRETIEPLHPHPLSGLTRALGQIQVNLRAVISDARDEVDGTITTTSELARAGHDLAHRTELQAGAVQKTAASMEQIAGTVQQAAGTARTVAEQGRRAADTAQSTGQAVAQVNDSFKSMEASSRRVADIVQVIEGIAFQTNILALNAAVEAARAGEQGRGFAVVASEVRALAQRSAGAAKEVRGLVEASSEQVADSARRMGGVNDTITRTVDEVGHMGQLVQDISQTAHEQSDGVAEVNRAVAELDHMTQENSAMAEQTAAAVDALEQRSSTLRRALQVFHT</sequence>
<proteinExistence type="inferred from homology"/>
<reference evidence="14 15" key="1">
    <citation type="submission" date="2017-08" db="EMBL/GenBank/DDBJ databases">
        <title>Infants hospitalized years apart are colonized by the same room-sourced microbial strains.</title>
        <authorList>
            <person name="Brooks B."/>
            <person name="Olm M.R."/>
            <person name="Firek B.A."/>
            <person name="Baker R."/>
            <person name="Thomas B.C."/>
            <person name="Morowitz M.J."/>
            <person name="Banfield J.F."/>
        </authorList>
    </citation>
    <scope>NUCLEOTIDE SEQUENCE [LARGE SCALE GENOMIC DNA]</scope>
    <source>
        <strain evidence="14">S2_012_000_R2_81</strain>
    </source>
</reference>
<keyword evidence="6 11" id="KW-0812">Transmembrane</keyword>
<evidence type="ECO:0000259" key="12">
    <source>
        <dbReference type="PROSITE" id="PS50111"/>
    </source>
</evidence>
<evidence type="ECO:0000256" key="3">
    <source>
        <dbReference type="ARBA" id="ARBA00022481"/>
    </source>
</evidence>
<dbReference type="FunFam" id="3.30.450.20:FF:000046">
    <property type="entry name" value="Aerotaxis sensor receptor"/>
    <property type="match status" value="1"/>
</dbReference>
<dbReference type="InterPro" id="IPR013655">
    <property type="entry name" value="PAS_fold_3"/>
</dbReference>
<dbReference type="InterPro" id="IPR000014">
    <property type="entry name" value="PAS"/>
</dbReference>
<evidence type="ECO:0000313" key="15">
    <source>
        <dbReference type="Proteomes" id="UP000249633"/>
    </source>
</evidence>
<evidence type="ECO:0000256" key="8">
    <source>
        <dbReference type="ARBA" id="ARBA00023136"/>
    </source>
</evidence>
<dbReference type="Gene3D" id="1.10.287.950">
    <property type="entry name" value="Methyl-accepting chemotaxis protein"/>
    <property type="match status" value="1"/>
</dbReference>
<dbReference type="GO" id="GO:0005886">
    <property type="term" value="C:plasma membrane"/>
    <property type="evidence" value="ECO:0007669"/>
    <property type="project" value="UniProtKB-SubCell"/>
</dbReference>
<organism evidence="14 15">
    <name type="scientific">Roseateles depolymerans</name>
    <dbReference type="NCBI Taxonomy" id="76731"/>
    <lineage>
        <taxon>Bacteria</taxon>
        <taxon>Pseudomonadati</taxon>
        <taxon>Pseudomonadota</taxon>
        <taxon>Betaproteobacteria</taxon>
        <taxon>Burkholderiales</taxon>
        <taxon>Sphaerotilaceae</taxon>
        <taxon>Roseateles</taxon>
    </lineage>
</organism>
<evidence type="ECO:0000256" key="9">
    <source>
        <dbReference type="ARBA" id="ARBA00029447"/>
    </source>
</evidence>
<dbReference type="CDD" id="cd11386">
    <property type="entry name" value="MCP_signal"/>
    <property type="match status" value="1"/>
</dbReference>
<evidence type="ECO:0000256" key="5">
    <source>
        <dbReference type="ARBA" id="ARBA00022519"/>
    </source>
</evidence>
<dbReference type="PANTHER" id="PTHR43531:SF7">
    <property type="entry name" value="AEROTAXIS RECEPTOR"/>
    <property type="match status" value="1"/>
</dbReference>
<dbReference type="Gene3D" id="3.30.450.20">
    <property type="entry name" value="PAS domain"/>
    <property type="match status" value="1"/>
</dbReference>
<dbReference type="AlphaFoldDB" id="A0A2W5DU74"/>
<evidence type="ECO:0000256" key="6">
    <source>
        <dbReference type="ARBA" id="ARBA00022692"/>
    </source>
</evidence>
<dbReference type="InterPro" id="IPR051310">
    <property type="entry name" value="MCP_chemotaxis"/>
</dbReference>
<dbReference type="CDD" id="cd00130">
    <property type="entry name" value="PAS"/>
    <property type="match status" value="1"/>
</dbReference>
<dbReference type="SMART" id="SM00086">
    <property type="entry name" value="PAC"/>
    <property type="match status" value="1"/>
</dbReference>